<organism evidence="1 2">
    <name type="scientific">Rubus argutus</name>
    <name type="common">Southern blackberry</name>
    <dbReference type="NCBI Taxonomy" id="59490"/>
    <lineage>
        <taxon>Eukaryota</taxon>
        <taxon>Viridiplantae</taxon>
        <taxon>Streptophyta</taxon>
        <taxon>Embryophyta</taxon>
        <taxon>Tracheophyta</taxon>
        <taxon>Spermatophyta</taxon>
        <taxon>Magnoliopsida</taxon>
        <taxon>eudicotyledons</taxon>
        <taxon>Gunneridae</taxon>
        <taxon>Pentapetalae</taxon>
        <taxon>rosids</taxon>
        <taxon>fabids</taxon>
        <taxon>Rosales</taxon>
        <taxon>Rosaceae</taxon>
        <taxon>Rosoideae</taxon>
        <taxon>Rosoideae incertae sedis</taxon>
        <taxon>Rubus</taxon>
    </lineage>
</organism>
<evidence type="ECO:0000313" key="2">
    <source>
        <dbReference type="Proteomes" id="UP001457282"/>
    </source>
</evidence>
<sequence length="122" mass="13077">MSSSGSRRETQVAGTGNSWWLECPENSATVMATQKDVGVVLGSAARVVAYIGGDELWARLMMPALIGGEEVRPGKAQLVVMAVMISVVVRWYGDRRLAGIEQRCGSVGSVIVDCSLLTVSFW</sequence>
<proteinExistence type="predicted"/>
<name>A0AAW1XKA0_RUBAR</name>
<accession>A0AAW1XKA0</accession>
<dbReference type="Proteomes" id="UP001457282">
    <property type="component" value="Unassembled WGS sequence"/>
</dbReference>
<gene>
    <name evidence="1" type="ORF">M0R45_013771</name>
</gene>
<protein>
    <submittedName>
        <fullName evidence="1">Uncharacterized protein</fullName>
    </submittedName>
</protein>
<dbReference type="AlphaFoldDB" id="A0AAW1XKA0"/>
<comment type="caution">
    <text evidence="1">The sequence shown here is derived from an EMBL/GenBank/DDBJ whole genome shotgun (WGS) entry which is preliminary data.</text>
</comment>
<evidence type="ECO:0000313" key="1">
    <source>
        <dbReference type="EMBL" id="KAK9936952.1"/>
    </source>
</evidence>
<dbReference type="EMBL" id="JBEDUW010000003">
    <property type="protein sequence ID" value="KAK9936952.1"/>
    <property type="molecule type" value="Genomic_DNA"/>
</dbReference>
<reference evidence="1 2" key="1">
    <citation type="journal article" date="2023" name="G3 (Bethesda)">
        <title>A chromosome-length genome assembly and annotation of blackberry (Rubus argutus, cv. 'Hillquist').</title>
        <authorList>
            <person name="Bruna T."/>
            <person name="Aryal R."/>
            <person name="Dudchenko O."/>
            <person name="Sargent D.J."/>
            <person name="Mead D."/>
            <person name="Buti M."/>
            <person name="Cavallini A."/>
            <person name="Hytonen T."/>
            <person name="Andres J."/>
            <person name="Pham M."/>
            <person name="Weisz D."/>
            <person name="Mascagni F."/>
            <person name="Usai G."/>
            <person name="Natali L."/>
            <person name="Bassil N."/>
            <person name="Fernandez G.E."/>
            <person name="Lomsadze A."/>
            <person name="Armour M."/>
            <person name="Olukolu B."/>
            <person name="Poorten T."/>
            <person name="Britton C."/>
            <person name="Davik J."/>
            <person name="Ashrafi H."/>
            <person name="Aiden E.L."/>
            <person name="Borodovsky M."/>
            <person name="Worthington M."/>
        </authorList>
    </citation>
    <scope>NUCLEOTIDE SEQUENCE [LARGE SCALE GENOMIC DNA]</scope>
    <source>
        <strain evidence="1">PI 553951</strain>
    </source>
</reference>
<keyword evidence="2" id="KW-1185">Reference proteome</keyword>